<sequence>MKRLRRRLLRQPPLLSFTASSGFVDMDFDRAVYFLFATAIIALFSAAQAGSSVCSGTQGGNEYMCVDWSFGSELMAFKQYQYKQQTGQDVLFGVGSYGAQNNFNIGKCYKFNLNPSTKPIIAQVTNWGADISSNQFDMQMGGGGFGVWNACSGPTDKTASDNRPCNTNDYLDIAVRPQFVSGKSEWGRRCRGHIYRTGSSTNEPNLRTLCKRSFDWGARINNGNKQITGGQRVPCPQQLVEITNLKRRDDSRYEQMPRGTLTSTMDCCSPASAYPCVTMGNKLLPNRNRIRPCTRDGYTRV</sequence>
<keyword evidence="8" id="KW-0624">Polysaccharide degradation</keyword>
<dbReference type="EMBL" id="HG001722">
    <property type="protein sequence ID" value="CDF35191.1"/>
    <property type="molecule type" value="Genomic_DNA"/>
</dbReference>
<keyword evidence="4" id="KW-0378">Hydrolase</keyword>
<comment type="catalytic activity">
    <reaction evidence="1">
        <text>Endohydrolysis of (1-&gt;4)-beta-D-glucosidic linkages in cellulose, lichenin and cereal beta-D-glucans.</text>
        <dbReference type="EC" id="3.2.1.4"/>
    </reaction>
</comment>
<dbReference type="EC" id="3.2.1.4" evidence="3"/>
<dbReference type="InterPro" id="IPR036908">
    <property type="entry name" value="RlpA-like_sf"/>
</dbReference>
<evidence type="ECO:0000256" key="2">
    <source>
        <dbReference type="ARBA" id="ARBA00007793"/>
    </source>
</evidence>
<evidence type="ECO:0000259" key="9">
    <source>
        <dbReference type="Pfam" id="PF02015"/>
    </source>
</evidence>
<dbReference type="GeneID" id="17322727"/>
<dbReference type="GO" id="GO:0008810">
    <property type="term" value="F:cellulase activity"/>
    <property type="evidence" value="ECO:0007669"/>
    <property type="project" value="UniProtKB-EC"/>
</dbReference>
<proteinExistence type="inferred from homology"/>
<evidence type="ECO:0000256" key="1">
    <source>
        <dbReference type="ARBA" id="ARBA00000966"/>
    </source>
</evidence>
<dbReference type="Gramene" id="CDF35191">
    <property type="protein sequence ID" value="CDF35191"/>
    <property type="gene ID" value="CHC_T00010063001"/>
</dbReference>
<keyword evidence="6" id="KW-0119">Carbohydrate metabolism</keyword>
<evidence type="ECO:0000256" key="5">
    <source>
        <dbReference type="ARBA" id="ARBA00023001"/>
    </source>
</evidence>
<dbReference type="Proteomes" id="UP000012073">
    <property type="component" value="Unassembled WGS sequence"/>
</dbReference>
<evidence type="ECO:0000256" key="4">
    <source>
        <dbReference type="ARBA" id="ARBA00022801"/>
    </source>
</evidence>
<organism evidence="10 11">
    <name type="scientific">Chondrus crispus</name>
    <name type="common">Carrageen Irish moss</name>
    <name type="synonym">Polymorpha crispa</name>
    <dbReference type="NCBI Taxonomy" id="2769"/>
    <lineage>
        <taxon>Eukaryota</taxon>
        <taxon>Rhodophyta</taxon>
        <taxon>Florideophyceae</taxon>
        <taxon>Rhodymeniophycidae</taxon>
        <taxon>Gigartinales</taxon>
        <taxon>Gigartinaceae</taxon>
        <taxon>Chondrus</taxon>
    </lineage>
</organism>
<dbReference type="InterPro" id="IPR000334">
    <property type="entry name" value="Glyco_hydro_45"/>
</dbReference>
<dbReference type="SUPFAM" id="SSF50685">
    <property type="entry name" value="Barwin-like endoglucanases"/>
    <property type="match status" value="1"/>
</dbReference>
<dbReference type="AlphaFoldDB" id="R7QCN4"/>
<evidence type="ECO:0000313" key="10">
    <source>
        <dbReference type="EMBL" id="CDF35191.1"/>
    </source>
</evidence>
<dbReference type="RefSeq" id="XP_005715010.1">
    <property type="nucleotide sequence ID" value="XM_005714953.1"/>
</dbReference>
<evidence type="ECO:0000313" key="11">
    <source>
        <dbReference type="Proteomes" id="UP000012073"/>
    </source>
</evidence>
<evidence type="ECO:0000256" key="6">
    <source>
        <dbReference type="ARBA" id="ARBA00023277"/>
    </source>
</evidence>
<accession>R7QCN4</accession>
<name>R7QCN4_CHOCR</name>
<keyword evidence="5" id="KW-0136">Cellulose degradation</keyword>
<evidence type="ECO:0000256" key="8">
    <source>
        <dbReference type="ARBA" id="ARBA00023326"/>
    </source>
</evidence>
<dbReference type="GO" id="GO:0030245">
    <property type="term" value="P:cellulose catabolic process"/>
    <property type="evidence" value="ECO:0007669"/>
    <property type="project" value="UniProtKB-KW"/>
</dbReference>
<gene>
    <name evidence="10" type="ORF">CHC_T00010063001</name>
</gene>
<evidence type="ECO:0000256" key="7">
    <source>
        <dbReference type="ARBA" id="ARBA00023295"/>
    </source>
</evidence>
<dbReference type="Pfam" id="PF02015">
    <property type="entry name" value="Glyco_hydro_45"/>
    <property type="match status" value="1"/>
</dbReference>
<dbReference type="KEGG" id="ccp:CHC_T00010063001"/>
<evidence type="ECO:0000256" key="3">
    <source>
        <dbReference type="ARBA" id="ARBA00012601"/>
    </source>
</evidence>
<dbReference type="OrthoDB" id="422236at2759"/>
<comment type="similarity">
    <text evidence="2">Belongs to the glycosyl hydrolase 45 (cellulase K) family.</text>
</comment>
<dbReference type="Gene3D" id="2.40.40.10">
    <property type="entry name" value="RlpA-like domain"/>
    <property type="match status" value="1"/>
</dbReference>
<keyword evidence="7" id="KW-0326">Glycosidase</keyword>
<keyword evidence="11" id="KW-1185">Reference proteome</keyword>
<feature type="domain" description="Glycosyl hydrolases family 45 active site" evidence="9">
    <location>
        <begin position="50"/>
        <end position="155"/>
    </location>
</feature>
<reference evidence="11" key="1">
    <citation type="journal article" date="2013" name="Proc. Natl. Acad. Sci. U.S.A.">
        <title>Genome structure and metabolic features in the red seaweed Chondrus crispus shed light on evolution of the Archaeplastida.</title>
        <authorList>
            <person name="Collen J."/>
            <person name="Porcel B."/>
            <person name="Carre W."/>
            <person name="Ball S.G."/>
            <person name="Chaparro C."/>
            <person name="Tonon T."/>
            <person name="Barbeyron T."/>
            <person name="Michel G."/>
            <person name="Noel B."/>
            <person name="Valentin K."/>
            <person name="Elias M."/>
            <person name="Artiguenave F."/>
            <person name="Arun A."/>
            <person name="Aury J.M."/>
            <person name="Barbosa-Neto J.F."/>
            <person name="Bothwell J.H."/>
            <person name="Bouget F.Y."/>
            <person name="Brillet L."/>
            <person name="Cabello-Hurtado F."/>
            <person name="Capella-Gutierrez S."/>
            <person name="Charrier B."/>
            <person name="Cladiere L."/>
            <person name="Cock J.M."/>
            <person name="Coelho S.M."/>
            <person name="Colleoni C."/>
            <person name="Czjzek M."/>
            <person name="Da Silva C."/>
            <person name="Delage L."/>
            <person name="Denoeud F."/>
            <person name="Deschamps P."/>
            <person name="Dittami S.M."/>
            <person name="Gabaldon T."/>
            <person name="Gachon C.M."/>
            <person name="Groisillier A."/>
            <person name="Herve C."/>
            <person name="Jabbari K."/>
            <person name="Katinka M."/>
            <person name="Kloareg B."/>
            <person name="Kowalczyk N."/>
            <person name="Labadie K."/>
            <person name="Leblanc C."/>
            <person name="Lopez P.J."/>
            <person name="McLachlan D.H."/>
            <person name="Meslet-Cladiere L."/>
            <person name="Moustafa A."/>
            <person name="Nehr Z."/>
            <person name="Nyvall Collen P."/>
            <person name="Panaud O."/>
            <person name="Partensky F."/>
            <person name="Poulain J."/>
            <person name="Rensing S.A."/>
            <person name="Rousvoal S."/>
            <person name="Samson G."/>
            <person name="Symeonidi A."/>
            <person name="Weissenbach J."/>
            <person name="Zambounis A."/>
            <person name="Wincker P."/>
            <person name="Boyen C."/>
        </authorList>
    </citation>
    <scope>NUCLEOTIDE SEQUENCE [LARGE SCALE GENOMIC DNA]</scope>
    <source>
        <strain evidence="11">cv. Stackhouse</strain>
    </source>
</reference>
<protein>
    <recommendedName>
        <fullName evidence="3">cellulase</fullName>
        <ecNumber evidence="3">3.2.1.4</ecNumber>
    </recommendedName>
</protein>